<dbReference type="PANTHER" id="PTHR24222">
    <property type="entry name" value="ABC TRANSPORTER B FAMILY"/>
    <property type="match status" value="1"/>
</dbReference>
<keyword evidence="2 5" id="KW-0812">Transmembrane</keyword>
<keyword evidence="4 5" id="KW-0472">Membrane</keyword>
<dbReference type="GO" id="GO:0140359">
    <property type="term" value="F:ABC-type transporter activity"/>
    <property type="evidence" value="ECO:0007669"/>
    <property type="project" value="InterPro"/>
</dbReference>
<organism evidence="7 8">
    <name type="scientific">Rhamnella rubrinervis</name>
    <dbReference type="NCBI Taxonomy" id="2594499"/>
    <lineage>
        <taxon>Eukaryota</taxon>
        <taxon>Viridiplantae</taxon>
        <taxon>Streptophyta</taxon>
        <taxon>Embryophyta</taxon>
        <taxon>Tracheophyta</taxon>
        <taxon>Spermatophyta</taxon>
        <taxon>Magnoliopsida</taxon>
        <taxon>eudicotyledons</taxon>
        <taxon>Gunneridae</taxon>
        <taxon>Pentapetalae</taxon>
        <taxon>rosids</taxon>
        <taxon>fabids</taxon>
        <taxon>Rosales</taxon>
        <taxon>Rhamnaceae</taxon>
        <taxon>rhamnoid group</taxon>
        <taxon>Rhamneae</taxon>
        <taxon>Rhamnella</taxon>
    </lineage>
</organism>
<comment type="subcellular location">
    <subcellularLocation>
        <location evidence="1">Membrane</location>
        <topology evidence="1">Multi-pass membrane protein</topology>
    </subcellularLocation>
</comment>
<dbReference type="Gene3D" id="1.20.1560.10">
    <property type="entry name" value="ABC transporter type 1, transmembrane domain"/>
    <property type="match status" value="3"/>
</dbReference>
<evidence type="ECO:0000256" key="3">
    <source>
        <dbReference type="ARBA" id="ARBA00022989"/>
    </source>
</evidence>
<evidence type="ECO:0000259" key="6">
    <source>
        <dbReference type="Pfam" id="PF00664"/>
    </source>
</evidence>
<feature type="transmembrane region" description="Helical" evidence="5">
    <location>
        <begin position="72"/>
        <end position="100"/>
    </location>
</feature>
<keyword evidence="8" id="KW-1185">Reference proteome</keyword>
<dbReference type="SUPFAM" id="SSF90123">
    <property type="entry name" value="ABC transporter transmembrane region"/>
    <property type="match status" value="1"/>
</dbReference>
<feature type="domain" description="ABC transmembrane type-1" evidence="6">
    <location>
        <begin position="75"/>
        <end position="157"/>
    </location>
</feature>
<dbReference type="InterPro" id="IPR036640">
    <property type="entry name" value="ABC1_TM_sf"/>
</dbReference>
<protein>
    <recommendedName>
        <fullName evidence="6">ABC transmembrane type-1 domain-containing protein</fullName>
    </recommendedName>
</protein>
<evidence type="ECO:0000313" key="7">
    <source>
        <dbReference type="EMBL" id="KAF3455608.1"/>
    </source>
</evidence>
<gene>
    <name evidence="7" type="ORF">FNV43_RR00244</name>
</gene>
<dbReference type="EMBL" id="VOIH02000001">
    <property type="protein sequence ID" value="KAF3455608.1"/>
    <property type="molecule type" value="Genomic_DNA"/>
</dbReference>
<dbReference type="InterPro" id="IPR011527">
    <property type="entry name" value="ABC1_TM_dom"/>
</dbReference>
<dbReference type="Gene3D" id="3.40.50.300">
    <property type="entry name" value="P-loop containing nucleotide triphosphate hydrolases"/>
    <property type="match status" value="1"/>
</dbReference>
<dbReference type="InterPro" id="IPR027417">
    <property type="entry name" value="P-loop_NTPase"/>
</dbReference>
<dbReference type="OrthoDB" id="6500128at2759"/>
<feature type="transmembrane region" description="Helical" evidence="5">
    <location>
        <begin position="182"/>
        <end position="201"/>
    </location>
</feature>
<feature type="transmembrane region" description="Helical" evidence="5">
    <location>
        <begin position="120"/>
        <end position="138"/>
    </location>
</feature>
<evidence type="ECO:0000256" key="4">
    <source>
        <dbReference type="ARBA" id="ARBA00023136"/>
    </source>
</evidence>
<evidence type="ECO:0000256" key="2">
    <source>
        <dbReference type="ARBA" id="ARBA00022692"/>
    </source>
</evidence>
<name>A0A8K0HQ79_9ROSA</name>
<dbReference type="Proteomes" id="UP000796880">
    <property type="component" value="Unassembled WGS sequence"/>
</dbReference>
<evidence type="ECO:0000313" key="8">
    <source>
        <dbReference type="Proteomes" id="UP000796880"/>
    </source>
</evidence>
<dbReference type="GO" id="GO:0005886">
    <property type="term" value="C:plasma membrane"/>
    <property type="evidence" value="ECO:0007669"/>
    <property type="project" value="TreeGrafter"/>
</dbReference>
<dbReference type="AlphaFoldDB" id="A0A8K0HQ79"/>
<dbReference type="InterPro" id="IPR039421">
    <property type="entry name" value="Type_1_exporter"/>
</dbReference>
<dbReference type="PANTHER" id="PTHR24222:SF63">
    <property type="entry name" value="ATP BINDING CASSETTE SUBFAMILY B"/>
    <property type="match status" value="1"/>
</dbReference>
<accession>A0A8K0HQ79</accession>
<reference evidence="7" key="1">
    <citation type="submission" date="2020-03" db="EMBL/GenBank/DDBJ databases">
        <title>A high-quality chromosome-level genome assembly of a woody plant with both climbing and erect habits, Rhamnella rubrinervis.</title>
        <authorList>
            <person name="Lu Z."/>
            <person name="Yang Y."/>
            <person name="Zhu X."/>
            <person name="Sun Y."/>
        </authorList>
    </citation>
    <scope>NUCLEOTIDE SEQUENCE</scope>
    <source>
        <strain evidence="7">BYM</strain>
        <tissue evidence="7">Leaf</tissue>
    </source>
</reference>
<sequence>MTGGMSLGQASPSMNGFASGQAAAYKMFETINRKPIIDAYDDSGIALEDIRGDIELRDVYFRYPARPDKLDVVLMIVGTLGAAGNGASQPLMVVIFGQLIDSFGFSSPTSLMDKISKVSLNYVYLAIGTGIAAFLRNGSDEVSCWTVTGERQATRIRGWEVYTIRSGFWVALLLPLWKDGFVLLSCIPAIVIAAGGMAIMMSKMSSCQVAYAEAGNVVEQTVGAIRTVRQH</sequence>
<dbReference type="Pfam" id="PF00664">
    <property type="entry name" value="ABC_membrane"/>
    <property type="match status" value="1"/>
</dbReference>
<comment type="caution">
    <text evidence="7">The sequence shown here is derived from an EMBL/GenBank/DDBJ whole genome shotgun (WGS) entry which is preliminary data.</text>
</comment>
<evidence type="ECO:0000256" key="1">
    <source>
        <dbReference type="ARBA" id="ARBA00004141"/>
    </source>
</evidence>
<keyword evidence="3 5" id="KW-1133">Transmembrane helix</keyword>
<proteinExistence type="predicted"/>
<dbReference type="GO" id="GO:0005524">
    <property type="term" value="F:ATP binding"/>
    <property type="evidence" value="ECO:0007669"/>
    <property type="project" value="InterPro"/>
</dbReference>
<evidence type="ECO:0000256" key="5">
    <source>
        <dbReference type="SAM" id="Phobius"/>
    </source>
</evidence>